<proteinExistence type="predicted"/>
<protein>
    <submittedName>
        <fullName evidence="2">Uncharacterized protein</fullName>
    </submittedName>
</protein>
<gene>
    <name evidence="2" type="ORF">T4D_14644</name>
</gene>
<evidence type="ECO:0000313" key="3">
    <source>
        <dbReference type="Proteomes" id="UP000054995"/>
    </source>
</evidence>
<comment type="caution">
    <text evidence="2">The sequence shown here is derived from an EMBL/GenBank/DDBJ whole genome shotgun (WGS) entry which is preliminary data.</text>
</comment>
<reference evidence="2 3" key="1">
    <citation type="submission" date="2015-01" db="EMBL/GenBank/DDBJ databases">
        <title>Evolution of Trichinella species and genotypes.</title>
        <authorList>
            <person name="Korhonen P.K."/>
            <person name="Edoardo P."/>
            <person name="Giuseppe L.R."/>
            <person name="Gasser R.B."/>
        </authorList>
    </citation>
    <scope>NUCLEOTIDE SEQUENCE [LARGE SCALE GENOMIC DNA]</scope>
    <source>
        <strain evidence="2">ISS470</strain>
    </source>
</reference>
<keyword evidence="3" id="KW-1185">Reference proteome</keyword>
<dbReference type="EMBL" id="JYDT01000055">
    <property type="protein sequence ID" value="KRY87471.1"/>
    <property type="molecule type" value="Genomic_DNA"/>
</dbReference>
<feature type="compositionally biased region" description="Basic and acidic residues" evidence="1">
    <location>
        <begin position="107"/>
        <end position="116"/>
    </location>
</feature>
<feature type="region of interest" description="Disordered" evidence="1">
    <location>
        <begin position="102"/>
        <end position="128"/>
    </location>
</feature>
<sequence length="212" mass="24443">MEEEEEEEGEVGIMNDGQKRGKMILLTRKQLDAQAAKSDDYKLEKRVRSKQPSNSWLVDEMMRMKEEEEEEEEEESSKQASKQQNAPAHVAYPFRSLHSSKQSSIVEHVEEEERAKAPLTTTQESSRPVKWQSLANANANHYEQLTEEWSDMPSAEQWDTTILHEKTKELQHYVFTQILRCSYAIFDCVSLKAEVWTYPDSSGPVDQSGAKV</sequence>
<dbReference type="AlphaFoldDB" id="A0A0V1FNY7"/>
<evidence type="ECO:0000313" key="2">
    <source>
        <dbReference type="EMBL" id="KRY87471.1"/>
    </source>
</evidence>
<feature type="compositionally biased region" description="Basic and acidic residues" evidence="1">
    <location>
        <begin position="37"/>
        <end position="46"/>
    </location>
</feature>
<evidence type="ECO:0000256" key="1">
    <source>
        <dbReference type="SAM" id="MobiDB-lite"/>
    </source>
</evidence>
<feature type="region of interest" description="Disordered" evidence="1">
    <location>
        <begin position="1"/>
        <end position="20"/>
    </location>
</feature>
<accession>A0A0V1FNY7</accession>
<organism evidence="2 3">
    <name type="scientific">Trichinella pseudospiralis</name>
    <name type="common">Parasitic roundworm</name>
    <dbReference type="NCBI Taxonomy" id="6337"/>
    <lineage>
        <taxon>Eukaryota</taxon>
        <taxon>Metazoa</taxon>
        <taxon>Ecdysozoa</taxon>
        <taxon>Nematoda</taxon>
        <taxon>Enoplea</taxon>
        <taxon>Dorylaimia</taxon>
        <taxon>Trichinellida</taxon>
        <taxon>Trichinellidae</taxon>
        <taxon>Trichinella</taxon>
    </lineage>
</organism>
<name>A0A0V1FNY7_TRIPS</name>
<feature type="compositionally biased region" description="Acidic residues" evidence="1">
    <location>
        <begin position="1"/>
        <end position="10"/>
    </location>
</feature>
<feature type="region of interest" description="Disordered" evidence="1">
    <location>
        <begin position="32"/>
        <end position="87"/>
    </location>
</feature>
<dbReference type="Proteomes" id="UP000054995">
    <property type="component" value="Unassembled WGS sequence"/>
</dbReference>